<dbReference type="EMBL" id="BNAV01000017">
    <property type="protein sequence ID" value="GHF84090.1"/>
    <property type="molecule type" value="Genomic_DNA"/>
</dbReference>
<sequence length="57" mass="6621">MLIQFFRDQVVPLLRKHHPEPIRREIFGAAAEVAQLLGWSAYDAGRHGVAMRYFTPR</sequence>
<comment type="caution">
    <text evidence="1">The sequence shown here is derived from an EMBL/GenBank/DDBJ whole genome shotgun (WGS) entry which is preliminary data.</text>
</comment>
<reference evidence="1" key="2">
    <citation type="submission" date="2020-09" db="EMBL/GenBank/DDBJ databases">
        <authorList>
            <person name="Sun Q."/>
            <person name="Zhou Y."/>
        </authorList>
    </citation>
    <scope>NUCLEOTIDE SEQUENCE</scope>
    <source>
        <strain evidence="1">CGMCC 4.7679</strain>
    </source>
</reference>
<gene>
    <name evidence="1" type="ORF">GCM10017566_67620</name>
</gene>
<proteinExistence type="predicted"/>
<dbReference type="RefSeq" id="WP_183176490.1">
    <property type="nucleotide sequence ID" value="NZ_BNAV01000017.1"/>
</dbReference>
<evidence type="ECO:0000313" key="1">
    <source>
        <dbReference type="EMBL" id="GHF84090.1"/>
    </source>
</evidence>
<organism evidence="1 2">
    <name type="scientific">Amycolatopsis bartoniae</name>
    <dbReference type="NCBI Taxonomy" id="941986"/>
    <lineage>
        <taxon>Bacteria</taxon>
        <taxon>Bacillati</taxon>
        <taxon>Actinomycetota</taxon>
        <taxon>Actinomycetes</taxon>
        <taxon>Pseudonocardiales</taxon>
        <taxon>Pseudonocardiaceae</taxon>
        <taxon>Amycolatopsis</taxon>
    </lineage>
</organism>
<protein>
    <submittedName>
        <fullName evidence="1">Uncharacterized protein</fullName>
    </submittedName>
</protein>
<accession>A0A8H9IZT3</accession>
<evidence type="ECO:0000313" key="2">
    <source>
        <dbReference type="Proteomes" id="UP000658656"/>
    </source>
</evidence>
<name>A0A8H9IZT3_9PSEU</name>
<dbReference type="AlphaFoldDB" id="A0A8H9IZT3"/>
<dbReference type="Proteomes" id="UP000658656">
    <property type="component" value="Unassembled WGS sequence"/>
</dbReference>
<reference evidence="1" key="1">
    <citation type="journal article" date="2014" name="Int. J. Syst. Evol. Microbiol.">
        <title>Complete genome sequence of Corynebacterium casei LMG S-19264T (=DSM 44701T), isolated from a smear-ripened cheese.</title>
        <authorList>
            <consortium name="US DOE Joint Genome Institute (JGI-PGF)"/>
            <person name="Walter F."/>
            <person name="Albersmeier A."/>
            <person name="Kalinowski J."/>
            <person name="Ruckert C."/>
        </authorList>
    </citation>
    <scope>NUCLEOTIDE SEQUENCE</scope>
    <source>
        <strain evidence="1">CGMCC 4.7679</strain>
    </source>
</reference>
<keyword evidence="2" id="KW-1185">Reference proteome</keyword>